<dbReference type="InterPro" id="IPR037069">
    <property type="entry name" value="AcylCoA_DH/ox_N_sf"/>
</dbReference>
<protein>
    <submittedName>
        <fullName evidence="11">Acyl-CoA dehydrogenase family protein</fullName>
    </submittedName>
</protein>
<dbReference type="Proteomes" id="UP001231166">
    <property type="component" value="Chromosome"/>
</dbReference>
<dbReference type="Pfam" id="PF02771">
    <property type="entry name" value="Acyl-CoA_dh_N"/>
    <property type="match status" value="1"/>
</dbReference>
<dbReference type="GO" id="GO:0033539">
    <property type="term" value="P:fatty acid beta-oxidation using acyl-CoA dehydrogenase"/>
    <property type="evidence" value="ECO:0007669"/>
    <property type="project" value="TreeGrafter"/>
</dbReference>
<evidence type="ECO:0000256" key="4">
    <source>
        <dbReference type="ARBA" id="ARBA00022827"/>
    </source>
</evidence>
<feature type="domain" description="Acyl-CoA dehydrogenase/oxidase N-terminal" evidence="9">
    <location>
        <begin position="9"/>
        <end position="122"/>
    </location>
</feature>
<evidence type="ECO:0000313" key="11">
    <source>
        <dbReference type="EMBL" id="WLF44781.1"/>
    </source>
</evidence>
<dbReference type="EMBL" id="CP130953">
    <property type="protein sequence ID" value="WLF44781.1"/>
    <property type="molecule type" value="Genomic_DNA"/>
</dbReference>
<dbReference type="SUPFAM" id="SSF47203">
    <property type="entry name" value="Acyl-CoA dehydrogenase C-terminal domain-like"/>
    <property type="match status" value="1"/>
</dbReference>
<comment type="similarity">
    <text evidence="2 6">Belongs to the acyl-CoA dehydrogenase family.</text>
</comment>
<dbReference type="PANTHER" id="PTHR43884">
    <property type="entry name" value="ACYL-COA DEHYDROGENASE"/>
    <property type="match status" value="1"/>
</dbReference>
<organism evidence="11 13">
    <name type="scientific">Rhodococcus opacus</name>
    <name type="common">Nocardia opaca</name>
    <dbReference type="NCBI Taxonomy" id="37919"/>
    <lineage>
        <taxon>Bacteria</taxon>
        <taxon>Bacillati</taxon>
        <taxon>Actinomycetota</taxon>
        <taxon>Actinomycetes</taxon>
        <taxon>Mycobacteriales</taxon>
        <taxon>Nocardiaceae</taxon>
        <taxon>Rhodococcus</taxon>
    </lineage>
</organism>
<evidence type="ECO:0000313" key="10">
    <source>
        <dbReference type="EMBL" id="MCZ4586329.1"/>
    </source>
</evidence>
<comment type="cofactor">
    <cofactor evidence="1 6">
        <name>FAD</name>
        <dbReference type="ChEBI" id="CHEBI:57692"/>
    </cofactor>
</comment>
<gene>
    <name evidence="10" type="ORF">O4328_22025</name>
    <name evidence="11" type="ORF">Q5707_22965</name>
</gene>
<dbReference type="AlphaFoldDB" id="A0AAX3Y636"/>
<dbReference type="FunFam" id="1.20.140.10:FF:000001">
    <property type="entry name" value="Acyl-CoA dehydrogenase"/>
    <property type="match status" value="1"/>
</dbReference>
<evidence type="ECO:0000256" key="5">
    <source>
        <dbReference type="ARBA" id="ARBA00023002"/>
    </source>
</evidence>
<evidence type="ECO:0000256" key="3">
    <source>
        <dbReference type="ARBA" id="ARBA00022630"/>
    </source>
</evidence>
<evidence type="ECO:0000256" key="6">
    <source>
        <dbReference type="RuleBase" id="RU362125"/>
    </source>
</evidence>
<dbReference type="PANTHER" id="PTHR43884:SF12">
    <property type="entry name" value="ISOVALERYL-COA DEHYDROGENASE, MITOCHONDRIAL-RELATED"/>
    <property type="match status" value="1"/>
</dbReference>
<dbReference type="Pfam" id="PF00441">
    <property type="entry name" value="Acyl-CoA_dh_1"/>
    <property type="match status" value="1"/>
</dbReference>
<dbReference type="GO" id="GO:0003995">
    <property type="term" value="F:acyl-CoA dehydrogenase activity"/>
    <property type="evidence" value="ECO:0007669"/>
    <property type="project" value="InterPro"/>
</dbReference>
<dbReference type="InterPro" id="IPR006089">
    <property type="entry name" value="Acyl-CoA_DH_CS"/>
</dbReference>
<keyword evidence="12" id="KW-1185">Reference proteome</keyword>
<feature type="domain" description="Acyl-CoA oxidase/dehydrogenase middle" evidence="8">
    <location>
        <begin position="126"/>
        <end position="221"/>
    </location>
</feature>
<dbReference type="Pfam" id="PF02770">
    <property type="entry name" value="Acyl-CoA_dh_M"/>
    <property type="match status" value="1"/>
</dbReference>
<evidence type="ECO:0000259" key="7">
    <source>
        <dbReference type="Pfam" id="PF00441"/>
    </source>
</evidence>
<dbReference type="PROSITE" id="PS00073">
    <property type="entry name" value="ACYL_COA_DH_2"/>
    <property type="match status" value="1"/>
</dbReference>
<reference evidence="11" key="2">
    <citation type="submission" date="2023-07" db="EMBL/GenBank/DDBJ databases">
        <title>Genomic analysis of Rhodococcus opacus VOC-14 with glycol ethers degradation activity.</title>
        <authorList>
            <person name="Narkevich D.A."/>
            <person name="Hlushen A.M."/>
            <person name="Akhremchuk A.E."/>
            <person name="Sikolenko M.A."/>
            <person name="Valentovich L.N."/>
        </authorList>
    </citation>
    <scope>NUCLEOTIDE SEQUENCE</scope>
    <source>
        <strain evidence="11">VOC-14</strain>
    </source>
</reference>
<name>A0AAX3Y636_RHOOP</name>
<dbReference type="InterPro" id="IPR009100">
    <property type="entry name" value="AcylCoA_DH/oxidase_NM_dom_sf"/>
</dbReference>
<evidence type="ECO:0000259" key="8">
    <source>
        <dbReference type="Pfam" id="PF02770"/>
    </source>
</evidence>
<dbReference type="GO" id="GO:0050660">
    <property type="term" value="F:flavin adenine dinucleotide binding"/>
    <property type="evidence" value="ECO:0007669"/>
    <property type="project" value="InterPro"/>
</dbReference>
<sequence>MDTAAALLTDEQQDLRAMVRKLATERYAPHARRWDRERAFFPNDERRYLGDLGLLGITLPEEYGGGGRPLMDALVVLEELAKASPLAAWPTFEASAGPARVIHMFGTEEQKARLLPPVAAGDVTIAVSISEPGAGSAATDVTTRAVVDGDEIVIDGAKRWCSGAGHAEQYLVYVRLGPEAGGKGVGAVIVDKDTPGLTFGPQEELMGHRGVGSADMFFDGVRVPVENLIIEKGGFNKLFTAFSIERLGNATHSLAIGQACLDRTAAYVQERQQFGKDIAEFQMVQVSFADMVIEVEAARLLIHRAATNAGCGFPAPLEASVAKCFANEMAKKVSDLAIQLHGGYGYSAEYDVERLHRDAHGWALAGGTTNI</sequence>
<evidence type="ECO:0000259" key="9">
    <source>
        <dbReference type="Pfam" id="PF02771"/>
    </source>
</evidence>
<reference evidence="10" key="1">
    <citation type="submission" date="2022-12" db="EMBL/GenBank/DDBJ databases">
        <authorList>
            <person name="Krivoruchko A.V."/>
            <person name="Elkin A."/>
        </authorList>
    </citation>
    <scope>NUCLEOTIDE SEQUENCE</scope>
    <source>
        <strain evidence="10">IEGM 249</strain>
    </source>
</reference>
<dbReference type="InterPro" id="IPR009075">
    <property type="entry name" value="AcylCo_DH/oxidase_C"/>
</dbReference>
<dbReference type="EMBL" id="JAPWIS010000011">
    <property type="protein sequence ID" value="MCZ4586329.1"/>
    <property type="molecule type" value="Genomic_DNA"/>
</dbReference>
<dbReference type="RefSeq" id="WP_269591628.1">
    <property type="nucleotide sequence ID" value="NZ_CP130953.1"/>
</dbReference>
<dbReference type="InterPro" id="IPR013786">
    <property type="entry name" value="AcylCoA_DH/ox_N"/>
</dbReference>
<dbReference type="SUPFAM" id="SSF56645">
    <property type="entry name" value="Acyl-CoA dehydrogenase NM domain-like"/>
    <property type="match status" value="1"/>
</dbReference>
<dbReference type="Gene3D" id="1.20.140.10">
    <property type="entry name" value="Butyryl-CoA Dehydrogenase, subunit A, domain 3"/>
    <property type="match status" value="1"/>
</dbReference>
<evidence type="ECO:0000313" key="13">
    <source>
        <dbReference type="Proteomes" id="UP001231166"/>
    </source>
</evidence>
<keyword evidence="3 6" id="KW-0285">Flavoprotein</keyword>
<proteinExistence type="inferred from homology"/>
<dbReference type="GO" id="GO:0046359">
    <property type="term" value="P:butyrate catabolic process"/>
    <property type="evidence" value="ECO:0007669"/>
    <property type="project" value="TreeGrafter"/>
</dbReference>
<dbReference type="InterPro" id="IPR006091">
    <property type="entry name" value="Acyl-CoA_Oxase/DH_mid-dom"/>
</dbReference>
<accession>A0AAX3Y636</accession>
<dbReference type="Gene3D" id="1.10.540.10">
    <property type="entry name" value="Acyl-CoA dehydrogenase/oxidase, N-terminal domain"/>
    <property type="match status" value="1"/>
</dbReference>
<keyword evidence="4 6" id="KW-0274">FAD</keyword>
<dbReference type="InterPro" id="IPR036250">
    <property type="entry name" value="AcylCo_DH-like_C"/>
</dbReference>
<dbReference type="InterPro" id="IPR046373">
    <property type="entry name" value="Acyl-CoA_Oxase/DH_mid-dom_sf"/>
</dbReference>
<evidence type="ECO:0000313" key="12">
    <source>
        <dbReference type="Proteomes" id="UP001066327"/>
    </source>
</evidence>
<keyword evidence="5 6" id="KW-0560">Oxidoreductase</keyword>
<feature type="domain" description="Acyl-CoA dehydrogenase/oxidase C-terminal" evidence="7">
    <location>
        <begin position="233"/>
        <end position="371"/>
    </location>
</feature>
<evidence type="ECO:0000256" key="1">
    <source>
        <dbReference type="ARBA" id="ARBA00001974"/>
    </source>
</evidence>
<dbReference type="PIRSF" id="PIRSF016578">
    <property type="entry name" value="HsaA"/>
    <property type="match status" value="1"/>
</dbReference>
<dbReference type="Proteomes" id="UP001066327">
    <property type="component" value="Unassembled WGS sequence"/>
</dbReference>
<evidence type="ECO:0000256" key="2">
    <source>
        <dbReference type="ARBA" id="ARBA00009347"/>
    </source>
</evidence>
<dbReference type="Gene3D" id="2.40.110.10">
    <property type="entry name" value="Butyryl-CoA Dehydrogenase, subunit A, domain 2"/>
    <property type="match status" value="1"/>
</dbReference>